<evidence type="ECO:0000313" key="4">
    <source>
        <dbReference type="Proteomes" id="UP000319263"/>
    </source>
</evidence>
<evidence type="ECO:0000313" key="3">
    <source>
        <dbReference type="EMBL" id="QDP98354.1"/>
    </source>
</evidence>
<feature type="transmembrane region" description="Helical" evidence="2">
    <location>
        <begin position="243"/>
        <end position="262"/>
    </location>
</feature>
<proteinExistence type="predicted"/>
<keyword evidence="2" id="KW-0812">Transmembrane</keyword>
<dbReference type="Proteomes" id="UP000319263">
    <property type="component" value="Chromosome"/>
</dbReference>
<name>A0A516Q4L3_9ACTN</name>
<organism evidence="3 4">
    <name type="scientific">Microlunatus elymi</name>
    <dbReference type="NCBI Taxonomy" id="2596828"/>
    <lineage>
        <taxon>Bacteria</taxon>
        <taxon>Bacillati</taxon>
        <taxon>Actinomycetota</taxon>
        <taxon>Actinomycetes</taxon>
        <taxon>Propionibacteriales</taxon>
        <taxon>Propionibacteriaceae</taxon>
        <taxon>Microlunatus</taxon>
    </lineage>
</organism>
<dbReference type="InterPro" id="IPR046264">
    <property type="entry name" value="DUF6297"/>
</dbReference>
<keyword evidence="2" id="KW-1133">Transmembrane helix</keyword>
<feature type="transmembrane region" description="Helical" evidence="2">
    <location>
        <begin position="436"/>
        <end position="457"/>
    </location>
</feature>
<feature type="transmembrane region" description="Helical" evidence="2">
    <location>
        <begin position="146"/>
        <end position="169"/>
    </location>
</feature>
<accession>A0A516Q4L3</accession>
<feature type="transmembrane region" description="Helical" evidence="2">
    <location>
        <begin position="403"/>
        <end position="424"/>
    </location>
</feature>
<evidence type="ECO:0000256" key="2">
    <source>
        <dbReference type="SAM" id="Phobius"/>
    </source>
</evidence>
<feature type="transmembrane region" description="Helical" evidence="2">
    <location>
        <begin position="505"/>
        <end position="525"/>
    </location>
</feature>
<dbReference type="OrthoDB" id="3725302at2"/>
<dbReference type="KEGG" id="mik:FOE78_22795"/>
<dbReference type="EMBL" id="CP041692">
    <property type="protein sequence ID" value="QDP98354.1"/>
    <property type="molecule type" value="Genomic_DNA"/>
</dbReference>
<feature type="transmembrane region" description="Helical" evidence="2">
    <location>
        <begin position="98"/>
        <end position="125"/>
    </location>
</feature>
<keyword evidence="4" id="KW-1185">Reference proteome</keyword>
<gene>
    <name evidence="3" type="ORF">FOE78_22795</name>
</gene>
<keyword evidence="2" id="KW-0472">Membrane</keyword>
<feature type="region of interest" description="Disordered" evidence="1">
    <location>
        <begin position="1"/>
        <end position="24"/>
    </location>
</feature>
<feature type="transmembrane region" description="Helical" evidence="2">
    <location>
        <begin position="175"/>
        <end position="195"/>
    </location>
</feature>
<evidence type="ECO:0000256" key="1">
    <source>
        <dbReference type="SAM" id="MobiDB-lite"/>
    </source>
</evidence>
<feature type="transmembrane region" description="Helical" evidence="2">
    <location>
        <begin position="207"/>
        <end position="231"/>
    </location>
</feature>
<sequence length="547" mass="56708">MSTADVPYDASTPQSAGEHPQRAGLVADQPATAKELKAMIKDWRTGRATRSLGEAISDGYIAVFGFALVGAMIANVVVQAQGTVSQCSSAACGSARGLLPWAAFAITVAAALVLSRLFGPVLASAAEGFWLLDAPVQRSRILAPRLIGMMVAGLVFGGAIGALIAALTGTPGMEILAWGVGTGLAAAAAISFAAAEQGAERHLLTRLLGYLFGLIGLAALLAVIAVAAGWIDFVVNNRRGIEIGLTVGAAALLVLIITATLARARLGRIRRARLMSGGALVSGISGAFFALDFGLIRDIVVDRRAMEIGHVKPKKGRGTGLQPLIWREAQRLIRSPQPLLWVALSLVVPYAADALGMGPVMPIFAALVLFGALVPMLNGLRVLTRTSGLARCMPFATKAVKRAVVAVPAVIMLIWVALAVPAFLGFGSAQHQPIGTAIEMALATGAAGFLGAVRWTTGKPPNFGGPAMASQFGAIPPGLIFGMIRGFDMCLVITAPMLLGLSPMISLVLAVIVALVLLTLDFDALKSQAEEQQKAVNAEKARRNAAR</sequence>
<feature type="transmembrane region" description="Helical" evidence="2">
    <location>
        <begin position="363"/>
        <end position="383"/>
    </location>
</feature>
<reference evidence="3 4" key="1">
    <citation type="submission" date="2019-07" db="EMBL/GenBank/DDBJ databases">
        <title>Microlunatus dokdonensis sp. nov. isolated from the rhizospheric soil of the wild plant Elymus tsukushiensis.</title>
        <authorList>
            <person name="Ghim S.-Y."/>
            <person name="Hwang Y.-J."/>
            <person name="Son J.-S."/>
            <person name="Shin J.-H."/>
        </authorList>
    </citation>
    <scope>NUCLEOTIDE SEQUENCE [LARGE SCALE GENOMIC DNA]</scope>
    <source>
        <strain evidence="3 4">KUDC0627</strain>
    </source>
</reference>
<feature type="transmembrane region" description="Helical" evidence="2">
    <location>
        <begin position="59"/>
        <end position="78"/>
    </location>
</feature>
<feature type="transmembrane region" description="Helical" evidence="2">
    <location>
        <begin position="274"/>
        <end position="296"/>
    </location>
</feature>
<protein>
    <submittedName>
        <fullName evidence="3">ABC transporter permease</fullName>
    </submittedName>
</protein>
<dbReference type="AlphaFoldDB" id="A0A516Q4L3"/>
<dbReference type="Pfam" id="PF19814">
    <property type="entry name" value="DUF6297"/>
    <property type="match status" value="1"/>
</dbReference>
<dbReference type="RefSeq" id="WP_143988293.1">
    <property type="nucleotide sequence ID" value="NZ_CP041692.1"/>
</dbReference>